<feature type="transmembrane region" description="Helical" evidence="10">
    <location>
        <begin position="194"/>
        <end position="212"/>
    </location>
</feature>
<feature type="transmembrane region" description="Helical" evidence="10">
    <location>
        <begin position="453"/>
        <end position="475"/>
    </location>
</feature>
<feature type="transmembrane region" description="Helical" evidence="10">
    <location>
        <begin position="161"/>
        <end position="182"/>
    </location>
</feature>
<dbReference type="PROSITE" id="PS50850">
    <property type="entry name" value="MFS"/>
    <property type="match status" value="1"/>
</dbReference>
<feature type="transmembrane region" description="Helical" evidence="10">
    <location>
        <begin position="424"/>
        <end position="446"/>
    </location>
</feature>
<feature type="transmembrane region" description="Helical" evidence="10">
    <location>
        <begin position="121"/>
        <end position="149"/>
    </location>
</feature>
<keyword evidence="4 10" id="KW-0812">Transmembrane</keyword>
<comment type="catalytic activity">
    <reaction evidence="7">
        <text>myo-inositol(out) + H(+)(out) = myo-inositol(in) + H(+)(in)</text>
        <dbReference type="Rhea" id="RHEA:60364"/>
        <dbReference type="ChEBI" id="CHEBI:15378"/>
        <dbReference type="ChEBI" id="CHEBI:17268"/>
    </reaction>
</comment>
<dbReference type="GO" id="GO:0015791">
    <property type="term" value="P:polyol transmembrane transport"/>
    <property type="evidence" value="ECO:0007669"/>
    <property type="project" value="UniProtKB-ARBA"/>
</dbReference>
<dbReference type="Gene3D" id="1.20.1250.20">
    <property type="entry name" value="MFS general substrate transporter like domains"/>
    <property type="match status" value="1"/>
</dbReference>
<dbReference type="GO" id="GO:0016020">
    <property type="term" value="C:membrane"/>
    <property type="evidence" value="ECO:0007669"/>
    <property type="project" value="UniProtKB-SubCell"/>
</dbReference>
<gene>
    <name evidence="12" type="ORF">FA09DRAFT_352394</name>
</gene>
<accession>A0A316Z6R5</accession>
<keyword evidence="13" id="KW-1185">Reference proteome</keyword>
<evidence type="ECO:0000256" key="8">
    <source>
        <dbReference type="RuleBase" id="RU003346"/>
    </source>
</evidence>
<dbReference type="OrthoDB" id="5290825at2759"/>
<dbReference type="PRINTS" id="PR00171">
    <property type="entry name" value="SUGRTRNSPORT"/>
</dbReference>
<feature type="transmembrane region" description="Helical" evidence="10">
    <location>
        <begin position="551"/>
        <end position="570"/>
    </location>
</feature>
<dbReference type="EMBL" id="KZ819302">
    <property type="protein sequence ID" value="PWN95915.1"/>
    <property type="molecule type" value="Genomic_DNA"/>
</dbReference>
<protein>
    <recommendedName>
        <fullName evidence="11">Major facilitator superfamily (MFS) profile domain-containing protein</fullName>
    </recommendedName>
</protein>
<reference evidence="12 13" key="1">
    <citation type="journal article" date="2018" name="Mol. Biol. Evol.">
        <title>Broad Genomic Sampling Reveals a Smut Pathogenic Ancestry of the Fungal Clade Ustilaginomycotina.</title>
        <authorList>
            <person name="Kijpornyongpan T."/>
            <person name="Mondo S.J."/>
            <person name="Barry K."/>
            <person name="Sandor L."/>
            <person name="Lee J."/>
            <person name="Lipzen A."/>
            <person name="Pangilinan J."/>
            <person name="LaButti K."/>
            <person name="Hainaut M."/>
            <person name="Henrissat B."/>
            <person name="Grigoriev I.V."/>
            <person name="Spatafora J.W."/>
            <person name="Aime M.C."/>
        </authorList>
    </citation>
    <scope>NUCLEOTIDE SEQUENCE [LARGE SCALE GENOMIC DNA]</scope>
    <source>
        <strain evidence="12 13">MCA 4186</strain>
    </source>
</reference>
<evidence type="ECO:0000256" key="5">
    <source>
        <dbReference type="ARBA" id="ARBA00022989"/>
    </source>
</evidence>
<dbReference type="Pfam" id="PF00083">
    <property type="entry name" value="Sugar_tr"/>
    <property type="match status" value="1"/>
</dbReference>
<dbReference type="Proteomes" id="UP000245946">
    <property type="component" value="Unassembled WGS sequence"/>
</dbReference>
<evidence type="ECO:0000256" key="1">
    <source>
        <dbReference type="ARBA" id="ARBA00004141"/>
    </source>
</evidence>
<dbReference type="NCBIfam" id="TIGR00879">
    <property type="entry name" value="SP"/>
    <property type="match status" value="1"/>
</dbReference>
<dbReference type="FunFam" id="1.20.1250.20:FF:000474">
    <property type="entry name" value="Sugar transporter, putative"/>
    <property type="match status" value="1"/>
</dbReference>
<dbReference type="STRING" id="58919.A0A316Z6R5"/>
<evidence type="ECO:0000256" key="4">
    <source>
        <dbReference type="ARBA" id="ARBA00022692"/>
    </source>
</evidence>
<evidence type="ECO:0000256" key="10">
    <source>
        <dbReference type="SAM" id="Phobius"/>
    </source>
</evidence>
<dbReference type="GeneID" id="37272374"/>
<evidence type="ECO:0000313" key="12">
    <source>
        <dbReference type="EMBL" id="PWN95915.1"/>
    </source>
</evidence>
<feature type="transmembrane region" description="Helical" evidence="10">
    <location>
        <begin position="487"/>
        <end position="507"/>
    </location>
</feature>
<feature type="domain" description="Major facilitator superfamily (MFS) profile" evidence="11">
    <location>
        <begin position="124"/>
        <end position="574"/>
    </location>
</feature>
<evidence type="ECO:0000256" key="2">
    <source>
        <dbReference type="ARBA" id="ARBA00010992"/>
    </source>
</evidence>
<feature type="compositionally biased region" description="Basic and acidic residues" evidence="9">
    <location>
        <begin position="29"/>
        <end position="44"/>
    </location>
</feature>
<dbReference type="InterPro" id="IPR050814">
    <property type="entry name" value="Myo-inositol_Transporter"/>
</dbReference>
<keyword evidence="5 10" id="KW-1133">Transmembrane helix</keyword>
<dbReference type="SUPFAM" id="SSF103473">
    <property type="entry name" value="MFS general substrate transporter"/>
    <property type="match status" value="1"/>
</dbReference>
<evidence type="ECO:0000313" key="13">
    <source>
        <dbReference type="Proteomes" id="UP000245946"/>
    </source>
</evidence>
<keyword evidence="3 8" id="KW-0813">Transport</keyword>
<dbReference type="PANTHER" id="PTHR48020:SF25">
    <property type="entry name" value="SUGAR TRANSPORTER, PUTATIVE (AFU_ORTHOLOGUE AFUA_7G05830)-RELATED"/>
    <property type="match status" value="1"/>
</dbReference>
<dbReference type="PANTHER" id="PTHR48020">
    <property type="entry name" value="PROTON MYO-INOSITOL COTRANSPORTER"/>
    <property type="match status" value="1"/>
</dbReference>
<organism evidence="12 13">
    <name type="scientific">Tilletiopsis washingtonensis</name>
    <dbReference type="NCBI Taxonomy" id="58919"/>
    <lineage>
        <taxon>Eukaryota</taxon>
        <taxon>Fungi</taxon>
        <taxon>Dikarya</taxon>
        <taxon>Basidiomycota</taxon>
        <taxon>Ustilaginomycotina</taxon>
        <taxon>Exobasidiomycetes</taxon>
        <taxon>Entylomatales</taxon>
        <taxon>Entylomatales incertae sedis</taxon>
        <taxon>Tilletiopsis</taxon>
    </lineage>
</organism>
<evidence type="ECO:0000256" key="7">
    <source>
        <dbReference type="ARBA" id="ARBA00049119"/>
    </source>
</evidence>
<dbReference type="RefSeq" id="XP_025596194.1">
    <property type="nucleotide sequence ID" value="XM_025744830.1"/>
</dbReference>
<feature type="transmembrane region" description="Helical" evidence="10">
    <location>
        <begin position="257"/>
        <end position="279"/>
    </location>
</feature>
<dbReference type="GO" id="GO:0015798">
    <property type="term" value="P:myo-inositol transport"/>
    <property type="evidence" value="ECO:0007669"/>
    <property type="project" value="UniProtKB-ARBA"/>
</dbReference>
<feature type="transmembrane region" description="Helical" evidence="10">
    <location>
        <begin position="291"/>
        <end position="309"/>
    </location>
</feature>
<evidence type="ECO:0000259" key="11">
    <source>
        <dbReference type="PROSITE" id="PS50850"/>
    </source>
</evidence>
<feature type="region of interest" description="Disordered" evidence="9">
    <location>
        <begin position="1"/>
        <end position="44"/>
    </location>
</feature>
<comment type="subcellular location">
    <subcellularLocation>
        <location evidence="1">Membrane</location>
        <topology evidence="1">Multi-pass membrane protein</topology>
    </subcellularLocation>
</comment>
<dbReference type="InterPro" id="IPR005828">
    <property type="entry name" value="MFS_sugar_transport-like"/>
</dbReference>
<dbReference type="PROSITE" id="PS00216">
    <property type="entry name" value="SUGAR_TRANSPORT_1"/>
    <property type="match status" value="1"/>
</dbReference>
<comment type="similarity">
    <text evidence="2 8">Belongs to the major facilitator superfamily. Sugar transporter (TC 2.A.1.1) family.</text>
</comment>
<evidence type="ECO:0000256" key="3">
    <source>
        <dbReference type="ARBA" id="ARBA00022448"/>
    </source>
</evidence>
<dbReference type="InterPro" id="IPR036259">
    <property type="entry name" value="MFS_trans_sf"/>
</dbReference>
<dbReference type="InterPro" id="IPR020846">
    <property type="entry name" value="MFS_dom"/>
</dbReference>
<name>A0A316Z6R5_9BASI</name>
<proteinExistence type="inferred from homology"/>
<evidence type="ECO:0000256" key="6">
    <source>
        <dbReference type="ARBA" id="ARBA00023136"/>
    </source>
</evidence>
<dbReference type="InterPro" id="IPR003663">
    <property type="entry name" value="Sugar/inositol_transpt"/>
</dbReference>
<feature type="transmembrane region" description="Helical" evidence="10">
    <location>
        <begin position="519"/>
        <end position="539"/>
    </location>
</feature>
<keyword evidence="6 10" id="KW-0472">Membrane</keyword>
<evidence type="ECO:0000256" key="9">
    <source>
        <dbReference type="SAM" id="MobiDB-lite"/>
    </source>
</evidence>
<dbReference type="AlphaFoldDB" id="A0A316Z6R5"/>
<dbReference type="GO" id="GO:0022857">
    <property type="term" value="F:transmembrane transporter activity"/>
    <property type="evidence" value="ECO:0007669"/>
    <property type="project" value="InterPro"/>
</dbReference>
<dbReference type="InterPro" id="IPR005829">
    <property type="entry name" value="Sugar_transporter_CS"/>
</dbReference>
<sequence>MAASTPSTPPQSEKKLSRTSLQLGTSAAHDTHEELPRKVDVQDENARLANPLKGFTRAECAERARQWADEAGLSEERDLFARAAIVAQNPTLFEEAPELTEEDKEALRRERDHPYRQPKALWLLVLSVSLSAAVQGMDQSVISGALLFFPEQFGIEDEYGGWVTGIVAAAPYFSCALLASFLTAPLNNYFGRRGTIAITCAIASITCIWSAVTDSWWHLMIARIALGAGIAPKSATTPIYAAETAPAKIRGALGSQWQAWTAFGIMLGYVASIAFYFVPDQGGIVGLRWRLMLGSAAIPPLFVISLIFFSPESPRWYMSKGRKADAYYAMRRIRNTPLEAARDLYFASELLQAEREIMHGQKSRIGLLELFATPRNRLAAQSSSWTMLMQQFCGKFGENRGGVNVVAYYGSQIFFEAGATEVGALAASLGWGTLNWLGAIPAFWAIDKLGRRTLLLIGYPLMGCALFITAFSFLAPSETGRVAGVALGTYLHCLFYSPTAGPVPFTYSAECYPLKVRESGMSLAVAVCWFFNGVLSLTWPAMRNDLTPTGAFAFYAACNMAATVFTYFLLPETKSLTLEELDAVFSVSNAEHAAYQARLIPYHAGRLVGRRNIDKGEPLYAHEKLTLEERRARGTIAPAAAGRE</sequence>